<dbReference type="GO" id="GO:0032259">
    <property type="term" value="P:methylation"/>
    <property type="evidence" value="ECO:0007669"/>
    <property type="project" value="UniProtKB-KW"/>
</dbReference>
<dbReference type="GO" id="GO:0008168">
    <property type="term" value="F:methyltransferase activity"/>
    <property type="evidence" value="ECO:0007669"/>
    <property type="project" value="UniProtKB-KW"/>
</dbReference>
<dbReference type="GO" id="GO:0046872">
    <property type="term" value="F:metal ion binding"/>
    <property type="evidence" value="ECO:0007669"/>
    <property type="project" value="UniProtKB-KW"/>
</dbReference>
<keyword evidence="2" id="KW-0808">Transferase</keyword>
<evidence type="ECO:0000313" key="6">
    <source>
        <dbReference type="EMBL" id="KAK9214462.1"/>
    </source>
</evidence>
<dbReference type="Pfam" id="PF03492">
    <property type="entry name" value="Methyltransf_7"/>
    <property type="match status" value="1"/>
</dbReference>
<evidence type="ECO:0000256" key="1">
    <source>
        <dbReference type="ARBA" id="ARBA00022603"/>
    </source>
</evidence>
<keyword evidence="7" id="KW-1185">Reference proteome</keyword>
<feature type="region of interest" description="Disordered" evidence="5">
    <location>
        <begin position="1"/>
        <end position="21"/>
    </location>
</feature>
<dbReference type="EMBL" id="JBCGBO010000003">
    <property type="protein sequence ID" value="KAK9214462.1"/>
    <property type="molecule type" value="Genomic_DNA"/>
</dbReference>
<evidence type="ECO:0000256" key="2">
    <source>
        <dbReference type="ARBA" id="ARBA00022679"/>
    </source>
</evidence>
<protein>
    <submittedName>
        <fullName evidence="6">Uncharacterized protein</fullName>
    </submittedName>
</protein>
<reference evidence="6 7" key="1">
    <citation type="submission" date="2024-05" db="EMBL/GenBank/DDBJ databases">
        <title>Haplotype-resolved chromosome-level genome assembly of Huyou (Citrus changshanensis).</title>
        <authorList>
            <person name="Miao C."/>
            <person name="Chen W."/>
            <person name="Wu Y."/>
            <person name="Wang L."/>
            <person name="Zhao S."/>
            <person name="Grierson D."/>
            <person name="Xu C."/>
            <person name="Chen K."/>
        </authorList>
    </citation>
    <scope>NUCLEOTIDE SEQUENCE [LARGE SCALE GENOMIC DNA]</scope>
    <source>
        <strain evidence="6">01-14</strain>
        <tissue evidence="6">Leaf</tissue>
    </source>
</reference>
<dbReference type="Gene3D" id="1.10.1200.270">
    <property type="entry name" value="Methyltransferase, alpha-helical capping domain"/>
    <property type="match status" value="1"/>
</dbReference>
<keyword evidence="1" id="KW-0489">Methyltransferase</keyword>
<gene>
    <name evidence="6" type="ORF">WN944_006454</name>
</gene>
<dbReference type="PANTHER" id="PTHR31009">
    <property type="entry name" value="S-ADENOSYL-L-METHIONINE:CARBOXYL METHYLTRANSFERASE FAMILY PROTEIN"/>
    <property type="match status" value="1"/>
</dbReference>
<dbReference type="InterPro" id="IPR005299">
    <property type="entry name" value="MeTrfase_7"/>
</dbReference>
<organism evidence="6 7">
    <name type="scientific">Citrus x changshan-huyou</name>
    <dbReference type="NCBI Taxonomy" id="2935761"/>
    <lineage>
        <taxon>Eukaryota</taxon>
        <taxon>Viridiplantae</taxon>
        <taxon>Streptophyta</taxon>
        <taxon>Embryophyta</taxon>
        <taxon>Tracheophyta</taxon>
        <taxon>Spermatophyta</taxon>
        <taxon>Magnoliopsida</taxon>
        <taxon>eudicotyledons</taxon>
        <taxon>Gunneridae</taxon>
        <taxon>Pentapetalae</taxon>
        <taxon>rosids</taxon>
        <taxon>malvids</taxon>
        <taxon>Sapindales</taxon>
        <taxon>Rutaceae</taxon>
        <taxon>Aurantioideae</taxon>
        <taxon>Citrus</taxon>
    </lineage>
</organism>
<comment type="caution">
    <text evidence="6">The sequence shown here is derived from an EMBL/GenBank/DDBJ whole genome shotgun (WGS) entry which is preliminary data.</text>
</comment>
<evidence type="ECO:0000256" key="3">
    <source>
        <dbReference type="ARBA" id="ARBA00022723"/>
    </source>
</evidence>
<evidence type="ECO:0000313" key="7">
    <source>
        <dbReference type="Proteomes" id="UP001428341"/>
    </source>
</evidence>
<evidence type="ECO:0000256" key="4">
    <source>
        <dbReference type="ARBA" id="ARBA00022842"/>
    </source>
</evidence>
<dbReference type="Gene3D" id="3.40.50.150">
    <property type="entry name" value="Vaccinia Virus protein VP39"/>
    <property type="match status" value="1"/>
</dbReference>
<dbReference type="SUPFAM" id="SSF53335">
    <property type="entry name" value="S-adenosyl-L-methionine-dependent methyltransferases"/>
    <property type="match status" value="1"/>
</dbReference>
<dbReference type="InterPro" id="IPR042086">
    <property type="entry name" value="MeTrfase_capping"/>
</dbReference>
<sequence>MAQPMVGGDGAHSYAKNSSGQGRVMERAKELINEAIADKLDLKLLKIDTSSTFRVADLGCSTGPNTFIVVQNIIEAIELKLLQADRQNPSTIEFQVFFNDHPENDFNTLFKALPHSRKYFAAGVPGFFQNRLFPKSTLHIINSSYALHWLSKIPKEIVGGNSLTWNRESIRNKRFVNEVAEAYSAQFKNDIESFLNARAQELVAGGLMFILIVAVPDGIPLSQTTLGVFYDVFGSCLMDMAKMGITSEEKINSFNIPNHRPTPKELESIIKTNKYFTIERMEQLANRMSQSTFLAKCRTSAVRAVYEGVVMEHFGSEFVEPFFNHFTVKVEENASRFEKFQNPIDLFVLLKRTGDELN</sequence>
<dbReference type="InterPro" id="IPR029063">
    <property type="entry name" value="SAM-dependent_MTases_sf"/>
</dbReference>
<keyword evidence="4" id="KW-0460">Magnesium</keyword>
<accession>A0AAP0MLV5</accession>
<dbReference type="AlphaFoldDB" id="A0AAP0MLV5"/>
<keyword evidence="3" id="KW-0479">Metal-binding</keyword>
<name>A0AAP0MLV5_9ROSI</name>
<evidence type="ECO:0000256" key="5">
    <source>
        <dbReference type="SAM" id="MobiDB-lite"/>
    </source>
</evidence>
<proteinExistence type="predicted"/>
<dbReference type="Proteomes" id="UP001428341">
    <property type="component" value="Unassembled WGS sequence"/>
</dbReference>